<name>A0A1D1XW91_9ARAE</name>
<accession>A0A1D1XW91</accession>
<feature type="region of interest" description="Disordered" evidence="1">
    <location>
        <begin position="1131"/>
        <end position="1164"/>
    </location>
</feature>
<feature type="domain" description="PWWP" evidence="2">
    <location>
        <begin position="596"/>
        <end position="657"/>
    </location>
</feature>
<feature type="compositionally biased region" description="Basic residues" evidence="1">
    <location>
        <begin position="1036"/>
        <end position="1047"/>
    </location>
</feature>
<dbReference type="SMART" id="SM00293">
    <property type="entry name" value="PWWP"/>
    <property type="match status" value="1"/>
</dbReference>
<proteinExistence type="predicted"/>
<feature type="compositionally biased region" description="Basic and acidic residues" evidence="1">
    <location>
        <begin position="841"/>
        <end position="860"/>
    </location>
</feature>
<feature type="compositionally biased region" description="Basic and acidic residues" evidence="1">
    <location>
        <begin position="331"/>
        <end position="341"/>
    </location>
</feature>
<organism evidence="3">
    <name type="scientific">Anthurium amnicola</name>
    <dbReference type="NCBI Taxonomy" id="1678845"/>
    <lineage>
        <taxon>Eukaryota</taxon>
        <taxon>Viridiplantae</taxon>
        <taxon>Streptophyta</taxon>
        <taxon>Embryophyta</taxon>
        <taxon>Tracheophyta</taxon>
        <taxon>Spermatophyta</taxon>
        <taxon>Magnoliopsida</taxon>
        <taxon>Liliopsida</taxon>
        <taxon>Araceae</taxon>
        <taxon>Pothoideae</taxon>
        <taxon>Potheae</taxon>
        <taxon>Anthurium</taxon>
    </lineage>
</organism>
<feature type="compositionally biased region" description="Basic and acidic residues" evidence="1">
    <location>
        <begin position="68"/>
        <end position="78"/>
    </location>
</feature>
<dbReference type="Gene3D" id="2.30.30.140">
    <property type="match status" value="1"/>
</dbReference>
<sequence>MSADAPVEAAASSEVLDLNADAAAIDGQEHARGNVADGARPIATEALTEPSMGSGGFAEEGLNGEGRSATEDGRREAVSEAGDADATDRLPVDVVTGGLEASEGMADCGGDVGGEDCGSGLSAEAKVCHNTGIEIIEGTTEVAMECVGGTGKEKDNISLGTENKMIEGCTESNVGKCLPEVFHVVQETSGLNVDIPEGSEVEMNDGKIHLHSLPANEKVHSGDVAPDLNSAVDFVQSVESENISPQPVVEKLRDQGDDVAEDVVTDVKTSKVQDENTYTACETTEMKGHVVTENSAPASEITLLPTSETSEDQSCHCPIQIEAHSDIIGDRGQKMGEKHDTYPGSEKPASGGDSGAVDPNFSVPVLDQSCDPEVALIKVGCDISQVGMPYTPLSNEDKKVNEHCEGTIVTDDKLMDMSGSSSVAEECLPESSQLGQKISNVPKQDSSEVHVSAGPFPSVNQGIEIQYVGSLLNGNQKFPPSPEAGQDDSPSTIANLEMEHESIKADISPSEVVHGQEVKLNEKEDDGVNLPSDLMEVEITGANTGGDQVELNMPELLEKGDEFLKCSTINHGAVGMENNQCASYYLPQEDNSTLSVSDLVWGKVKSHPWWPGQIFESSNASDLALKHQKRDNFLVAYFGDRTFAWCEESKLKPFQKCFSLLGSQGTSDAFINAVNSALAEVSRRLELGMSCICVPEESINNLKHQKIENAGIREGSCCSVLDKSFGVNSFQPNNFLDYIKALALCPRGETDRLELVIAKSQLMALNRLKGHTELPASHVKEGLLEKDVVTPPPRRGRGRPRKSLGEYVSPTSTNEKKVASDLSPGKRKKALGSTLHGQKQIPEHGRKEKSLSELMDDRKHSNLVNGDGTAAEMRASAKSSTHSSGKKRKNDDSTFPYSGKNKKKRLDALGDLEKKTPILDRSFKVGECISRVASKLTGSPSIIKSNGESLRKGCTGKADQGSPQVFDISSQTPENTRRIRKCTLKNYYSPEEMLSQLCLAAMDPMKGHSFLSAIVSFFSEVRELRDSSFVTEKPYKKIRRKRGRKKKSESNDSNAATDKKPSEKIGRKRGRKKKSESNDSNAATDKKPSEKIGRKRGRKKKSESGNDSKTDMTEASTPDYMADSYWTDRVLCSNPDEKPVSSRRKRKGELMMQSTTKRIKPSPESLPLSKMMEAAHHLRISAVSPTANRDSAIEKQATFFGEKCLEESSPTALILSFSEPDALPSETNLIRIFSRYGPLQEAETEVLNETNCAKVVFKRRADAEVAFSSAGKYCIFGPALVSYRLRYLPSTPMSSIENRSDGRKDSEISDGVNLAIPAQEEVGGLAEEEVKELAQEKLEESVQDKTEKLTREEV</sequence>
<feature type="compositionally biased region" description="Basic and acidic residues" evidence="1">
    <location>
        <begin position="1102"/>
        <end position="1112"/>
    </location>
</feature>
<feature type="region of interest" description="Disordered" evidence="1">
    <location>
        <begin position="782"/>
        <end position="901"/>
    </location>
</feature>
<feature type="region of interest" description="Disordered" evidence="1">
    <location>
        <begin position="46"/>
        <end position="86"/>
    </location>
</feature>
<feature type="region of interest" description="Disordered" evidence="1">
    <location>
        <begin position="331"/>
        <end position="355"/>
    </location>
</feature>
<dbReference type="PANTHER" id="PTHR42851:SF4">
    <property type="entry name" value="PWWP DOMAIN-CONTAINING PROTEIN"/>
    <property type="match status" value="1"/>
</dbReference>
<feature type="non-terminal residue" evidence="3">
    <location>
        <position position="1354"/>
    </location>
</feature>
<feature type="region of interest" description="Disordered" evidence="1">
    <location>
        <begin position="1035"/>
        <end position="1116"/>
    </location>
</feature>
<dbReference type="PROSITE" id="PS50812">
    <property type="entry name" value="PWWP"/>
    <property type="match status" value="1"/>
</dbReference>
<keyword evidence="3" id="KW-0418">Kinase</keyword>
<dbReference type="InterPro" id="IPR000313">
    <property type="entry name" value="PWWP_dom"/>
</dbReference>
<dbReference type="CDD" id="cd05162">
    <property type="entry name" value="PWWP"/>
    <property type="match status" value="1"/>
</dbReference>
<protein>
    <submittedName>
        <fullName evidence="3">Serine/threonine-protein kinase ATM</fullName>
    </submittedName>
</protein>
<evidence type="ECO:0000259" key="2">
    <source>
        <dbReference type="PROSITE" id="PS50812"/>
    </source>
</evidence>
<dbReference type="SUPFAM" id="SSF63748">
    <property type="entry name" value="Tudor/PWWP/MBT"/>
    <property type="match status" value="1"/>
</dbReference>
<evidence type="ECO:0000313" key="3">
    <source>
        <dbReference type="EMBL" id="JAT46631.1"/>
    </source>
</evidence>
<dbReference type="InterPro" id="IPR053063">
    <property type="entry name" value="PWWP_domain_containing_PDP"/>
</dbReference>
<evidence type="ECO:0000256" key="1">
    <source>
        <dbReference type="SAM" id="MobiDB-lite"/>
    </source>
</evidence>
<dbReference type="EMBL" id="GDJX01021305">
    <property type="protein sequence ID" value="JAT46631.1"/>
    <property type="molecule type" value="Transcribed_RNA"/>
</dbReference>
<gene>
    <name evidence="3" type="primary">ATM_3</name>
    <name evidence="3" type="ORF">g.94991</name>
</gene>
<dbReference type="PANTHER" id="PTHR42851">
    <property type="entry name" value="ALDOLASE-RELATED"/>
    <property type="match status" value="1"/>
</dbReference>
<reference evidence="3" key="1">
    <citation type="submission" date="2015-07" db="EMBL/GenBank/DDBJ databases">
        <title>Transcriptome Assembly of Anthurium amnicola.</title>
        <authorList>
            <person name="Suzuki J."/>
        </authorList>
    </citation>
    <scope>NUCLEOTIDE SEQUENCE</scope>
</reference>
<dbReference type="GO" id="GO:0016301">
    <property type="term" value="F:kinase activity"/>
    <property type="evidence" value="ECO:0007669"/>
    <property type="project" value="UniProtKB-KW"/>
</dbReference>
<keyword evidence="3" id="KW-0808">Transferase</keyword>
<dbReference type="Pfam" id="PF00855">
    <property type="entry name" value="PWWP"/>
    <property type="match status" value="1"/>
</dbReference>